<keyword evidence="7" id="KW-1185">Reference proteome</keyword>
<dbReference type="PANTHER" id="PTHR24305">
    <property type="entry name" value="CYTOCHROME P450"/>
    <property type="match status" value="1"/>
</dbReference>
<dbReference type="InterPro" id="IPR050121">
    <property type="entry name" value="Cytochrome_P450_monoxygenase"/>
</dbReference>
<dbReference type="PROSITE" id="PS00086">
    <property type="entry name" value="CYTOCHROME_P450"/>
    <property type="match status" value="1"/>
</dbReference>
<protein>
    <submittedName>
        <fullName evidence="6">Cytochrome P450</fullName>
    </submittedName>
</protein>
<dbReference type="Pfam" id="PF00067">
    <property type="entry name" value="p450"/>
    <property type="match status" value="1"/>
</dbReference>
<dbReference type="InterPro" id="IPR017972">
    <property type="entry name" value="Cyt_P450_CS"/>
</dbReference>
<keyword evidence="4 5" id="KW-0349">Heme</keyword>
<dbReference type="PANTHER" id="PTHR24305:SF147">
    <property type="entry name" value="P450, PUTATIVE (EUROFUNG)-RELATED"/>
    <property type="match status" value="1"/>
</dbReference>
<reference evidence="6" key="1">
    <citation type="journal article" date="2021" name="Nat. Commun.">
        <title>Genetic determinants of endophytism in the Arabidopsis root mycobiome.</title>
        <authorList>
            <person name="Mesny F."/>
            <person name="Miyauchi S."/>
            <person name="Thiergart T."/>
            <person name="Pickel B."/>
            <person name="Atanasova L."/>
            <person name="Karlsson M."/>
            <person name="Huettel B."/>
            <person name="Barry K.W."/>
            <person name="Haridas S."/>
            <person name="Chen C."/>
            <person name="Bauer D."/>
            <person name="Andreopoulos W."/>
            <person name="Pangilinan J."/>
            <person name="LaButti K."/>
            <person name="Riley R."/>
            <person name="Lipzen A."/>
            <person name="Clum A."/>
            <person name="Drula E."/>
            <person name="Henrissat B."/>
            <person name="Kohler A."/>
            <person name="Grigoriev I.V."/>
            <person name="Martin F.M."/>
            <person name="Hacquard S."/>
        </authorList>
    </citation>
    <scope>NUCLEOTIDE SEQUENCE</scope>
    <source>
        <strain evidence="6">MPI-SDFR-AT-0120</strain>
    </source>
</reference>
<feature type="binding site" description="axial binding residue" evidence="4">
    <location>
        <position position="464"/>
    </location>
    <ligand>
        <name>heme</name>
        <dbReference type="ChEBI" id="CHEBI:30413"/>
    </ligand>
    <ligandPart>
        <name>Fe</name>
        <dbReference type="ChEBI" id="CHEBI:18248"/>
    </ligandPart>
</feature>
<sequence length="522" mass="58154">MALSWISDGLAATVTLSNVLRLLTLWISYHFVRALYNISPLHPLSHVPGPRLAAMTLLYEFWYDFVLGGTYTNVIRKMHRTYGPVVRIGPNEIHCNDAAFVDEIYAGGGRKRDKQAHYLGVLAGPTTKSAFGTPEHDLHRIRRNAMNKFFSRAQITRLEPEMLKLTQLLCDKLIRNPTKGPFNVTTAYSCFSTDMISAYCFGEPLGFLEQDGWEPNFREPMSAFLNTSYLFRFFPSVRGLVHVAPPLAPYVSGDIGILMKEMYIKTPARILQARKDHEAGVVRARPSVFTDILASSLPEDEKTVDRLSGEGFSLTGAGTETTAWTLSVITFYVLSQPDVLARLRAELKGLEIANLSWAALEKLPYLNGVVAEGLRLSYGVSARTPRVPHEDLIYRSGAGSKGKYEYVIPKGTAIGMSAAIMHHNEDVFPDSDAFIPERWLDEQGLRRPNMDMGLLSFSKGSRQCLGINLAYCELFVSTAALALKVFPHMKLFETTTDDVKYDHDLITAQAKKGSKGVRVVMA</sequence>
<dbReference type="InterPro" id="IPR036396">
    <property type="entry name" value="Cyt_P450_sf"/>
</dbReference>
<comment type="cofactor">
    <cofactor evidence="1 4">
        <name>heme</name>
        <dbReference type="ChEBI" id="CHEBI:30413"/>
    </cofactor>
</comment>
<evidence type="ECO:0000256" key="3">
    <source>
        <dbReference type="ARBA" id="ARBA00023004"/>
    </source>
</evidence>
<evidence type="ECO:0000256" key="1">
    <source>
        <dbReference type="ARBA" id="ARBA00001971"/>
    </source>
</evidence>
<dbReference type="InterPro" id="IPR001128">
    <property type="entry name" value="Cyt_P450"/>
</dbReference>
<dbReference type="InterPro" id="IPR002401">
    <property type="entry name" value="Cyt_P450_E_grp-I"/>
</dbReference>
<evidence type="ECO:0000313" key="6">
    <source>
        <dbReference type="EMBL" id="KAH7090422.1"/>
    </source>
</evidence>
<dbReference type="OrthoDB" id="3945418at2759"/>
<dbReference type="GO" id="GO:0020037">
    <property type="term" value="F:heme binding"/>
    <property type="evidence" value="ECO:0007669"/>
    <property type="project" value="InterPro"/>
</dbReference>
<dbReference type="AlphaFoldDB" id="A0A8K0RCM6"/>
<dbReference type="Proteomes" id="UP000813461">
    <property type="component" value="Unassembled WGS sequence"/>
</dbReference>
<dbReference type="Gene3D" id="1.10.630.10">
    <property type="entry name" value="Cytochrome P450"/>
    <property type="match status" value="1"/>
</dbReference>
<comment type="similarity">
    <text evidence="5">Belongs to the cytochrome P450 family.</text>
</comment>
<keyword evidence="3 4" id="KW-0408">Iron</keyword>
<evidence type="ECO:0000256" key="5">
    <source>
        <dbReference type="RuleBase" id="RU000461"/>
    </source>
</evidence>
<evidence type="ECO:0000256" key="4">
    <source>
        <dbReference type="PIRSR" id="PIRSR602401-1"/>
    </source>
</evidence>
<evidence type="ECO:0000313" key="7">
    <source>
        <dbReference type="Proteomes" id="UP000813461"/>
    </source>
</evidence>
<comment type="caution">
    <text evidence="6">The sequence shown here is derived from an EMBL/GenBank/DDBJ whole genome shotgun (WGS) entry which is preliminary data.</text>
</comment>
<dbReference type="PRINTS" id="PR00385">
    <property type="entry name" value="P450"/>
</dbReference>
<dbReference type="CDD" id="cd11062">
    <property type="entry name" value="CYP58-like"/>
    <property type="match status" value="1"/>
</dbReference>
<dbReference type="GO" id="GO:0005506">
    <property type="term" value="F:iron ion binding"/>
    <property type="evidence" value="ECO:0007669"/>
    <property type="project" value="InterPro"/>
</dbReference>
<gene>
    <name evidence="6" type="ORF">FB567DRAFT_438423</name>
</gene>
<proteinExistence type="inferred from homology"/>
<organism evidence="6 7">
    <name type="scientific">Paraphoma chrysanthemicola</name>
    <dbReference type="NCBI Taxonomy" id="798071"/>
    <lineage>
        <taxon>Eukaryota</taxon>
        <taxon>Fungi</taxon>
        <taxon>Dikarya</taxon>
        <taxon>Ascomycota</taxon>
        <taxon>Pezizomycotina</taxon>
        <taxon>Dothideomycetes</taxon>
        <taxon>Pleosporomycetidae</taxon>
        <taxon>Pleosporales</taxon>
        <taxon>Pleosporineae</taxon>
        <taxon>Phaeosphaeriaceae</taxon>
        <taxon>Paraphoma</taxon>
    </lineage>
</organism>
<evidence type="ECO:0000256" key="2">
    <source>
        <dbReference type="ARBA" id="ARBA00022723"/>
    </source>
</evidence>
<name>A0A8K0RCM6_9PLEO</name>
<accession>A0A8K0RCM6</accession>
<dbReference type="PRINTS" id="PR00463">
    <property type="entry name" value="EP450I"/>
</dbReference>
<keyword evidence="2 4" id="KW-0479">Metal-binding</keyword>
<keyword evidence="5" id="KW-0503">Monooxygenase</keyword>
<dbReference type="GO" id="GO:0004497">
    <property type="term" value="F:monooxygenase activity"/>
    <property type="evidence" value="ECO:0007669"/>
    <property type="project" value="UniProtKB-KW"/>
</dbReference>
<dbReference type="SUPFAM" id="SSF48264">
    <property type="entry name" value="Cytochrome P450"/>
    <property type="match status" value="1"/>
</dbReference>
<dbReference type="EMBL" id="JAGMVJ010000005">
    <property type="protein sequence ID" value="KAH7090422.1"/>
    <property type="molecule type" value="Genomic_DNA"/>
</dbReference>
<dbReference type="GO" id="GO:0016705">
    <property type="term" value="F:oxidoreductase activity, acting on paired donors, with incorporation or reduction of molecular oxygen"/>
    <property type="evidence" value="ECO:0007669"/>
    <property type="project" value="InterPro"/>
</dbReference>
<keyword evidence="5" id="KW-0560">Oxidoreductase</keyword>